<evidence type="ECO:0000313" key="1">
    <source>
        <dbReference type="EMBL" id="CAI5789577.1"/>
    </source>
</evidence>
<evidence type="ECO:0000313" key="2">
    <source>
        <dbReference type="Proteomes" id="UP001178461"/>
    </source>
</evidence>
<keyword evidence="2" id="KW-1185">Reference proteome</keyword>
<sequence>MLKGRGPGGEEFNSPQTISWRNSLRPIPSLLHRALHHNKRSARCWFLKNELKQDPGLKCQPE</sequence>
<dbReference type="AlphaFoldDB" id="A0AA35PM03"/>
<name>A0AA35PM03_9SAUR</name>
<dbReference type="Proteomes" id="UP001178461">
    <property type="component" value="Chromosome 13"/>
</dbReference>
<protein>
    <submittedName>
        <fullName evidence="1">Uncharacterized protein</fullName>
    </submittedName>
</protein>
<organism evidence="1 2">
    <name type="scientific">Podarcis lilfordi</name>
    <name type="common">Lilford's wall lizard</name>
    <dbReference type="NCBI Taxonomy" id="74358"/>
    <lineage>
        <taxon>Eukaryota</taxon>
        <taxon>Metazoa</taxon>
        <taxon>Chordata</taxon>
        <taxon>Craniata</taxon>
        <taxon>Vertebrata</taxon>
        <taxon>Euteleostomi</taxon>
        <taxon>Lepidosauria</taxon>
        <taxon>Squamata</taxon>
        <taxon>Bifurcata</taxon>
        <taxon>Unidentata</taxon>
        <taxon>Episquamata</taxon>
        <taxon>Laterata</taxon>
        <taxon>Lacertibaenia</taxon>
        <taxon>Lacertidae</taxon>
        <taxon>Podarcis</taxon>
    </lineage>
</organism>
<proteinExistence type="predicted"/>
<gene>
    <name evidence="1" type="ORF">PODLI_1B014680</name>
</gene>
<accession>A0AA35PM03</accession>
<dbReference type="EMBL" id="OX395138">
    <property type="protein sequence ID" value="CAI5789577.1"/>
    <property type="molecule type" value="Genomic_DNA"/>
</dbReference>
<reference evidence="1" key="1">
    <citation type="submission" date="2022-12" db="EMBL/GenBank/DDBJ databases">
        <authorList>
            <person name="Alioto T."/>
            <person name="Alioto T."/>
            <person name="Gomez Garrido J."/>
        </authorList>
    </citation>
    <scope>NUCLEOTIDE SEQUENCE</scope>
</reference>